<feature type="domain" description="SMP-30/Gluconolactonase/LRE-like region" evidence="2">
    <location>
        <begin position="18"/>
        <end position="263"/>
    </location>
</feature>
<proteinExistence type="inferred from homology"/>
<comment type="caution">
    <text evidence="3">The sequence shown here is derived from an EMBL/GenBank/DDBJ whole genome shotgun (WGS) entry which is preliminary data.</text>
</comment>
<reference evidence="3 4" key="1">
    <citation type="submission" date="2020-08" db="EMBL/GenBank/DDBJ databases">
        <title>Novel species isolated from subtropical streams in China.</title>
        <authorList>
            <person name="Lu H."/>
        </authorList>
    </citation>
    <scope>NUCLEOTIDE SEQUENCE [LARGE SCALE GENOMIC DNA]</scope>
    <source>
        <strain evidence="3 4">KACC 16656</strain>
    </source>
</reference>
<evidence type="ECO:0000259" key="2">
    <source>
        <dbReference type="Pfam" id="PF08450"/>
    </source>
</evidence>
<evidence type="ECO:0000313" key="3">
    <source>
        <dbReference type="EMBL" id="MBC3806970.1"/>
    </source>
</evidence>
<dbReference type="SUPFAM" id="SSF63829">
    <property type="entry name" value="Calcium-dependent phosphotriesterase"/>
    <property type="match status" value="1"/>
</dbReference>
<comment type="similarity">
    <text evidence="1">Belongs to the SMP-30/CGR1 family.</text>
</comment>
<dbReference type="EMBL" id="JACOFW010000005">
    <property type="protein sequence ID" value="MBC3806970.1"/>
    <property type="molecule type" value="Genomic_DNA"/>
</dbReference>
<evidence type="ECO:0000256" key="1">
    <source>
        <dbReference type="ARBA" id="ARBA00008853"/>
    </source>
</evidence>
<dbReference type="Gene3D" id="2.120.10.30">
    <property type="entry name" value="TolB, C-terminal domain"/>
    <property type="match status" value="1"/>
</dbReference>
<dbReference type="PRINTS" id="PR01790">
    <property type="entry name" value="SMP30FAMILY"/>
</dbReference>
<dbReference type="PANTHER" id="PTHR10907">
    <property type="entry name" value="REGUCALCIN"/>
    <property type="match status" value="1"/>
</dbReference>
<dbReference type="InterPro" id="IPR011042">
    <property type="entry name" value="6-blade_b-propeller_TolB-like"/>
</dbReference>
<dbReference type="InterPro" id="IPR005511">
    <property type="entry name" value="SMP-30"/>
</dbReference>
<sequence length="303" mass="33938">MQLLGKFMHRHFLHEAILGECLLWNPQQSAWWWTDIEASAVYRLRKNDVMPTRYLTPDRVGSFAHGRSGKLLLGSVNSLTSMQIDNGAMLFSDLCQVEADQNRTRINDGRTDRRGFFVFGTFDQDSPKQAIGSFYQFSMQHGLRRLALPKVAIPNSICFSLDGKTMYFADTLAGVIQRCDYDAESAMVSNVRFFAKPSHPQASPDGSVIDRNGCLWNAQWGAARVVQYSPDGIEMRVIEVPVKNPTCPAFGGAKLDQLMVTSSRKDMSEEELFKMPDAGSLFCITLEDALGVPEVLFDDEISD</sequence>
<dbReference type="Proteomes" id="UP000648257">
    <property type="component" value="Unassembled WGS sequence"/>
</dbReference>
<protein>
    <submittedName>
        <fullName evidence="3">SMP-30/gluconolactonase/LRE family protein</fullName>
    </submittedName>
</protein>
<evidence type="ECO:0000313" key="4">
    <source>
        <dbReference type="Proteomes" id="UP000648257"/>
    </source>
</evidence>
<organism evidence="3 4">
    <name type="scientific">Undibacterium seohonense</name>
    <dbReference type="NCBI Taxonomy" id="1344950"/>
    <lineage>
        <taxon>Bacteria</taxon>
        <taxon>Pseudomonadati</taxon>
        <taxon>Pseudomonadota</taxon>
        <taxon>Betaproteobacteria</taxon>
        <taxon>Burkholderiales</taxon>
        <taxon>Oxalobacteraceae</taxon>
        <taxon>Undibacterium</taxon>
    </lineage>
</organism>
<keyword evidence="4" id="KW-1185">Reference proteome</keyword>
<dbReference type="Pfam" id="PF08450">
    <property type="entry name" value="SGL"/>
    <property type="match status" value="1"/>
</dbReference>
<gene>
    <name evidence="3" type="ORF">H8K52_06375</name>
</gene>
<name>A0ABR6X299_9BURK</name>
<dbReference type="PANTHER" id="PTHR10907:SF47">
    <property type="entry name" value="REGUCALCIN"/>
    <property type="match status" value="1"/>
</dbReference>
<accession>A0ABR6X299</accession>
<dbReference type="InterPro" id="IPR013658">
    <property type="entry name" value="SGL"/>
</dbReference>